<dbReference type="GO" id="GO:0005737">
    <property type="term" value="C:cytoplasm"/>
    <property type="evidence" value="ECO:0007669"/>
    <property type="project" value="TreeGrafter"/>
</dbReference>
<dbReference type="PANTHER" id="PTHR13774">
    <property type="entry name" value="PHENAZINE BIOSYNTHESIS PROTEIN"/>
    <property type="match status" value="1"/>
</dbReference>
<dbReference type="RefSeq" id="WP_152298527.1">
    <property type="nucleotide sequence ID" value="NZ_CP041166.1"/>
</dbReference>
<keyword evidence="2" id="KW-0413">Isomerase</keyword>
<evidence type="ECO:0000313" key="4">
    <source>
        <dbReference type="EMBL" id="QFR42456.1"/>
    </source>
</evidence>
<organism evidence="4 5">
    <name type="scientific">Sulfurimonas xiamenensis</name>
    <dbReference type="NCBI Taxonomy" id="2590021"/>
    <lineage>
        <taxon>Bacteria</taxon>
        <taxon>Pseudomonadati</taxon>
        <taxon>Campylobacterota</taxon>
        <taxon>Epsilonproteobacteria</taxon>
        <taxon>Campylobacterales</taxon>
        <taxon>Sulfurimonadaceae</taxon>
        <taxon>Sulfurimonas</taxon>
    </lineage>
</organism>
<keyword evidence="5" id="KW-1185">Reference proteome</keyword>
<dbReference type="Proteomes" id="UP000326061">
    <property type="component" value="Chromosome"/>
</dbReference>
<accession>A0AAJ4DLY8</accession>
<evidence type="ECO:0000256" key="3">
    <source>
        <dbReference type="PIRSR" id="PIRSR016184-1"/>
    </source>
</evidence>
<gene>
    <name evidence="4" type="ORF">FJR47_00395</name>
</gene>
<protein>
    <submittedName>
        <fullName evidence="4">PhzF family phenazine biosynthesis protein</fullName>
    </submittedName>
</protein>
<dbReference type="AlphaFoldDB" id="A0AAJ4DLY8"/>
<proteinExistence type="inferred from homology"/>
<dbReference type="EMBL" id="CP041166">
    <property type="protein sequence ID" value="QFR42456.1"/>
    <property type="molecule type" value="Genomic_DNA"/>
</dbReference>
<dbReference type="PIRSF" id="PIRSF016184">
    <property type="entry name" value="PhzC_PhzF"/>
    <property type="match status" value="1"/>
</dbReference>
<dbReference type="KEGG" id="suln:FJR47_00395"/>
<evidence type="ECO:0000256" key="1">
    <source>
        <dbReference type="ARBA" id="ARBA00008270"/>
    </source>
</evidence>
<comment type="similarity">
    <text evidence="1">Belongs to the PhzF family.</text>
</comment>
<dbReference type="SUPFAM" id="SSF54506">
    <property type="entry name" value="Diaminopimelate epimerase-like"/>
    <property type="match status" value="1"/>
</dbReference>
<dbReference type="PANTHER" id="PTHR13774:SF17">
    <property type="entry name" value="PHENAZINE BIOSYNTHESIS-LIKE DOMAIN-CONTAINING PROTEIN"/>
    <property type="match status" value="1"/>
</dbReference>
<dbReference type="GO" id="GO:0016853">
    <property type="term" value="F:isomerase activity"/>
    <property type="evidence" value="ECO:0007669"/>
    <property type="project" value="UniProtKB-KW"/>
</dbReference>
<evidence type="ECO:0000256" key="2">
    <source>
        <dbReference type="ARBA" id="ARBA00023235"/>
    </source>
</evidence>
<reference evidence="5" key="1">
    <citation type="submission" date="2019-06" db="EMBL/GenBank/DDBJ databases">
        <title>Sulfurimonas gotlandica sp. nov., a chemoautotrophic and psychrotolerant epsilonproteobacterium isolated from a pelagic redoxcline, and an emended description of the genus Sulfurimonas.</title>
        <authorList>
            <person name="Wang S."/>
            <person name="Jiang L."/>
            <person name="Shao Z."/>
        </authorList>
    </citation>
    <scope>NUCLEOTIDE SEQUENCE [LARGE SCALE GENOMIC DNA]</scope>
    <source>
        <strain evidence="5">1-1N</strain>
    </source>
</reference>
<dbReference type="NCBIfam" id="TIGR00654">
    <property type="entry name" value="PhzF_family"/>
    <property type="match status" value="1"/>
</dbReference>
<sequence>MHLKLYQIDAFAKKIFEGNPAAVCPLDSWLDDELMQKIAMENNLCETAFFVKEGERYHIRWFTPIAEVDMCGHATLASAFVLFKILNYPNDEIVFDSKSGELRVKKEHDKFIMDFPAQEIAASAVPYAITEAFEIQPKECYKSMDYLLVFENEEDILNLKPNFQKLKNIDARGVIITSKSKEYDFVCRFFAPKIGIDEDPVTGAAFTQLVPYWSKVLDKKEFRAKQVLKRGGEVFCKLQGLRVEIAGYGVKYLEGAVEL</sequence>
<name>A0AAJ4DLY8_9BACT</name>
<dbReference type="Gene3D" id="3.10.310.10">
    <property type="entry name" value="Diaminopimelate Epimerase, Chain A, domain 1"/>
    <property type="match status" value="2"/>
</dbReference>
<dbReference type="InterPro" id="IPR003719">
    <property type="entry name" value="Phenazine_PhzF-like"/>
</dbReference>
<dbReference type="Pfam" id="PF02567">
    <property type="entry name" value="PhzC-PhzF"/>
    <property type="match status" value="1"/>
</dbReference>
<evidence type="ECO:0000313" key="5">
    <source>
        <dbReference type="Proteomes" id="UP000326061"/>
    </source>
</evidence>
<feature type="active site" evidence="3">
    <location>
        <position position="46"/>
    </location>
</feature>